<organism evidence="2 3">
    <name type="scientific">Meloidogyne graminicola</name>
    <dbReference type="NCBI Taxonomy" id="189291"/>
    <lineage>
        <taxon>Eukaryota</taxon>
        <taxon>Metazoa</taxon>
        <taxon>Ecdysozoa</taxon>
        <taxon>Nematoda</taxon>
        <taxon>Chromadorea</taxon>
        <taxon>Rhabditida</taxon>
        <taxon>Tylenchina</taxon>
        <taxon>Tylenchomorpha</taxon>
        <taxon>Tylenchoidea</taxon>
        <taxon>Meloidogynidae</taxon>
        <taxon>Meloidogyninae</taxon>
        <taxon>Meloidogyne</taxon>
    </lineage>
</organism>
<dbReference type="AlphaFoldDB" id="A0A8S9ZTK4"/>
<dbReference type="EMBL" id="JABEBT010000029">
    <property type="protein sequence ID" value="KAF7636516.1"/>
    <property type="molecule type" value="Genomic_DNA"/>
</dbReference>
<reference evidence="2" key="1">
    <citation type="journal article" date="2020" name="Ecol. Evol.">
        <title>Genome structure and content of the rice root-knot nematode (Meloidogyne graminicola).</title>
        <authorList>
            <person name="Phan N.T."/>
            <person name="Danchin E.G.J."/>
            <person name="Klopp C."/>
            <person name="Perfus-Barbeoch L."/>
            <person name="Kozlowski D.K."/>
            <person name="Koutsovoulos G.D."/>
            <person name="Lopez-Roques C."/>
            <person name="Bouchez O."/>
            <person name="Zahm M."/>
            <person name="Besnard G."/>
            <person name="Bellafiore S."/>
        </authorList>
    </citation>
    <scope>NUCLEOTIDE SEQUENCE</scope>
    <source>
        <strain evidence="2">VN-18</strain>
    </source>
</reference>
<feature type="region of interest" description="Disordered" evidence="1">
    <location>
        <begin position="707"/>
        <end position="742"/>
    </location>
</feature>
<evidence type="ECO:0000256" key="1">
    <source>
        <dbReference type="SAM" id="MobiDB-lite"/>
    </source>
</evidence>
<dbReference type="OrthoDB" id="5885919at2759"/>
<evidence type="ECO:0000313" key="3">
    <source>
        <dbReference type="Proteomes" id="UP000605970"/>
    </source>
</evidence>
<protein>
    <submittedName>
        <fullName evidence="2">Uncharacterized protein</fullName>
    </submittedName>
</protein>
<comment type="caution">
    <text evidence="2">The sequence shown here is derived from an EMBL/GenBank/DDBJ whole genome shotgun (WGS) entry which is preliminary data.</text>
</comment>
<keyword evidence="3" id="KW-1185">Reference proteome</keyword>
<evidence type="ECO:0000313" key="2">
    <source>
        <dbReference type="EMBL" id="KAF7636516.1"/>
    </source>
</evidence>
<gene>
    <name evidence="2" type="ORF">Mgra_00004103</name>
</gene>
<name>A0A8S9ZTK4_9BILA</name>
<feature type="compositionally biased region" description="Low complexity" evidence="1">
    <location>
        <begin position="723"/>
        <end position="737"/>
    </location>
</feature>
<sequence length="1184" mass="135735">MGEISDKTKIGIITFIDKRYNYVWNTNLGPLELRFPLNPQLEFKPGEIVRYVQSHDGLAPQIVHNLLRYDKKQLKVERGLKIPWKIEVNLVFASPTSKEFKEAMENDDEDRLKGIAWTQDFLLVASYLDGVEYKPGVVYRAYITRIPNRWEPLARKVGSIFVIIGKKFEKCTNQDELATFWKYCPWKIETSSNEDCDIGLPLNSASPINDCNETSNRNDFSSNIVYEEQLPNFAEALNNINEGEEKIGLVVICEKEYSVIWNPVDDLVRVQVGQLLEDGNDNLSMWPLCEWVKYRCMPEESQISNNVVCKYTAYDIKKTKAINEVTRLKDSVAVKCRLSSAKAYSSSYFIAKDSFFQSVLCSCQDRILKEQMEDENVSIDVYAIFTDIYKNIRWIAFAFRDKDCWRKIDGLTPTVDSQIRPFFTRFENRTSVAYETMQNDLLATNRFKAPIDWKGCYSEGQKIVDVIGIVVCFEDETTVIATKFGLARQPIKFPLGVWVLATIVPDERTSQSPKNNFMRGLGSFIIKRSEKIGPVMSTRVVHDKVDKLLLCCPVKANASRSFVNEYLGKVDDPDNLVKPQQNGQFCPSGYLVELCLSRSREDNSRFWKILKNHGEYNKNVNIVALKLSFFPHEEGQTCDDAHTVLLDRVYDADELLTKQKEESKQNNIQNNSTTFKSVPNGSSYWEAVSANNKQQAFANTLPYQPPKFPNICPQNPDTLENFSSQQQTSSLSSKSYQNIKPSTSITSNNEIDDCSNLIKQLSRYQPIGESKRQIGIVVAKNINFAILYTKLYGDAIVLPRYMQSQEQFDELFMLGRFIGASFSRVNDPVKNELTYKMMCLPEFKLNNKNIVKTRVVLGQFVQAYVECDFSKENIKECNEEMKECTENERRYYIETAIGYVLLNNEVIDKNDFLGKVVNLWLAHIQKRYGCSWQIALNEMNTLQGNYLLEYEMIKNCHSKSDEQINNPSTSCNILNNLLYKENKGNITNNLPFNVNHQQTLSEKSFPGFIEEQMCDFSQHWGQKQSSSNLPTFGDDPPIPNYQNAILKPEPTKHLINFGKYDEFFSVNFLGDNDLNSDHGNELAESFNSDHCFSSINSDIHDLIVCGSTPPPIIQNNFESKIHQNNKIIKQNNFCSNSFDDIGLETIYSNNTNSSNSSSSSNDNDFLVKNNQEILFALIYIIKYN</sequence>
<dbReference type="Proteomes" id="UP000605970">
    <property type="component" value="Unassembled WGS sequence"/>
</dbReference>
<feature type="compositionally biased region" description="Polar residues" evidence="1">
    <location>
        <begin position="712"/>
        <end position="722"/>
    </location>
</feature>
<proteinExistence type="predicted"/>
<accession>A0A8S9ZTK4</accession>